<reference evidence="3" key="1">
    <citation type="submission" date="2015-04" db="UniProtKB">
        <authorList>
            <consortium name="EnsemblPlants"/>
        </authorList>
    </citation>
    <scope>IDENTIFICATION</scope>
</reference>
<dbReference type="HOGENOM" id="CLU_011465_3_0_1"/>
<dbReference type="InterPro" id="IPR022059">
    <property type="entry name" value="DUF3615"/>
</dbReference>
<dbReference type="InterPro" id="IPR046527">
    <property type="entry name" value="PIR2-like_helical"/>
</dbReference>
<dbReference type="Proteomes" id="UP000026962">
    <property type="component" value="Chromosome 12"/>
</dbReference>
<accession>A0A0E0MJN9</accession>
<evidence type="ECO:0000313" key="4">
    <source>
        <dbReference type="Proteomes" id="UP000026962"/>
    </source>
</evidence>
<dbReference type="PANTHER" id="PTHR33120">
    <property type="entry name" value="EXPRESSED PROTEIN-RELATED"/>
    <property type="match status" value="1"/>
</dbReference>
<dbReference type="Pfam" id="PF12274">
    <property type="entry name" value="DUF3615"/>
    <property type="match status" value="1"/>
</dbReference>
<sequence length="694" mass="77045">MWSPADEAAFREEGYTDFAKGIEKFYVAASERLPLEEIPDLVGCIDAGGLCFGLADPVTNIILNAIALLPPPTSSYQPKSKSWWHSIATKSHDGLCVFMTSYFSCLSKTQALRYLYLACQDLPLAIDLVLYDPLKAKHPDPDVLAALMTAQYPTHLLSAVLAKVQNKNVMLSSIDVWEIKDLLARQWPPYPRPTNIGFRIRPDGVNCTRLLDGGLLITDCLDDGIVANILILRAQPLDHELQYLSQLTLEVEAIDERLSSCLVGPVIGRLEKEQDSETEVDHDNKHHLCERILPLRMCLLRTIHDLALAPLASGALLTAGYCYGPMDPVSNIIFNTVWYDIAFGVDVGSPEGIFCTKPLSRMVSRSLDALVAISSLSTGKSEHEALHHISTLGCDLSAYLFHAVDGDGGESPSSTQETACIDTMLFAAAKASKHPQHEAFASSVTSLPFTELFSLRDLLLSKPGTKILSPNWDKFDGVLRGAMPVVSTRRSDMDARHNMFSLFRPSPSLMMFPSASPTMSREKQGFVCTELNKLLREYCYQHPWEPSYKLDVICGVMESSRSSFYSGSTLYHANFLASNVDYTCTSSQTKSTLFFVEFWEASFTKAVESKPSSCKRIKNHSHTGRCSICENEVSMIIHPPSGGHSGDITDSIDIYYTSPAHRDYPQSMPNHIYFNDDDEEYFFTVNNFVRTGSV</sequence>
<dbReference type="AlphaFoldDB" id="A0A0E0MJN9"/>
<proteinExistence type="predicted"/>
<evidence type="ECO:0000313" key="3">
    <source>
        <dbReference type="EnsemblPlants" id="OPUNC12G02890.1"/>
    </source>
</evidence>
<feature type="domain" description="PIR2-like helical" evidence="2">
    <location>
        <begin position="312"/>
        <end position="398"/>
    </location>
</feature>
<evidence type="ECO:0000259" key="2">
    <source>
        <dbReference type="Pfam" id="PF20235"/>
    </source>
</evidence>
<dbReference type="PANTHER" id="PTHR33120:SF42">
    <property type="entry name" value="OS12G0105000 PROTEIN"/>
    <property type="match status" value="1"/>
</dbReference>
<evidence type="ECO:0008006" key="5">
    <source>
        <dbReference type="Google" id="ProtNLM"/>
    </source>
</evidence>
<evidence type="ECO:0000259" key="1">
    <source>
        <dbReference type="Pfam" id="PF12274"/>
    </source>
</evidence>
<dbReference type="EnsemblPlants" id="OPUNC12G02890.1">
    <property type="protein sequence ID" value="OPUNC12G02890.1"/>
    <property type="gene ID" value="OPUNC12G02890"/>
</dbReference>
<organism evidence="3">
    <name type="scientific">Oryza punctata</name>
    <name type="common">Red rice</name>
    <dbReference type="NCBI Taxonomy" id="4537"/>
    <lineage>
        <taxon>Eukaryota</taxon>
        <taxon>Viridiplantae</taxon>
        <taxon>Streptophyta</taxon>
        <taxon>Embryophyta</taxon>
        <taxon>Tracheophyta</taxon>
        <taxon>Spermatophyta</taxon>
        <taxon>Magnoliopsida</taxon>
        <taxon>Liliopsida</taxon>
        <taxon>Poales</taxon>
        <taxon>Poaceae</taxon>
        <taxon>BOP clade</taxon>
        <taxon>Oryzoideae</taxon>
        <taxon>Oryzeae</taxon>
        <taxon>Oryzinae</taxon>
        <taxon>Oryza</taxon>
    </lineage>
</organism>
<reference evidence="3" key="2">
    <citation type="submission" date="2018-05" db="EMBL/GenBank/DDBJ databases">
        <title>OpunRS2 (Oryza punctata Reference Sequence Version 2).</title>
        <authorList>
            <person name="Zhang J."/>
            <person name="Kudrna D."/>
            <person name="Lee S."/>
            <person name="Talag J."/>
            <person name="Welchert J."/>
            <person name="Wing R.A."/>
        </authorList>
    </citation>
    <scope>NUCLEOTIDE SEQUENCE [LARGE SCALE GENOMIC DNA]</scope>
</reference>
<feature type="domain" description="DUF3615" evidence="1">
    <location>
        <begin position="532"/>
        <end position="639"/>
    </location>
</feature>
<keyword evidence="4" id="KW-1185">Reference proteome</keyword>
<dbReference type="Gramene" id="OPUNC12G02890.1">
    <property type="protein sequence ID" value="OPUNC12G02890.1"/>
    <property type="gene ID" value="OPUNC12G02890"/>
</dbReference>
<dbReference type="eggNOG" id="ENOG502R3AP">
    <property type="taxonomic scope" value="Eukaryota"/>
</dbReference>
<feature type="domain" description="PIR2-like helical" evidence="2">
    <location>
        <begin position="22"/>
        <end position="128"/>
    </location>
</feature>
<protein>
    <recommendedName>
        <fullName evidence="5">PNPLA domain-containing protein</fullName>
    </recommendedName>
</protein>
<dbReference type="Pfam" id="PF20235">
    <property type="entry name" value="PIR2-like_helical"/>
    <property type="match status" value="2"/>
</dbReference>
<dbReference type="OMA" id="LETICGV"/>
<name>A0A0E0MJN9_ORYPU</name>